<evidence type="ECO:0000256" key="2">
    <source>
        <dbReference type="SAM" id="Phobius"/>
    </source>
</evidence>
<feature type="transmembrane region" description="Helical" evidence="2">
    <location>
        <begin position="474"/>
        <end position="492"/>
    </location>
</feature>
<evidence type="ECO:0000256" key="3">
    <source>
        <dbReference type="SAM" id="SignalP"/>
    </source>
</evidence>
<dbReference type="EMBL" id="NEVM01000001">
    <property type="protein sequence ID" value="OZI38609.1"/>
    <property type="molecule type" value="Genomic_DNA"/>
</dbReference>
<keyword evidence="2" id="KW-1133">Transmembrane helix</keyword>
<dbReference type="Proteomes" id="UP000216020">
    <property type="component" value="Unassembled WGS sequence"/>
</dbReference>
<comment type="caution">
    <text evidence="4">The sequence shown here is derived from an EMBL/GenBank/DDBJ whole genome shotgun (WGS) entry which is preliminary data.</text>
</comment>
<name>A0A261SMG7_9BORD</name>
<reference evidence="5" key="1">
    <citation type="submission" date="2017-05" db="EMBL/GenBank/DDBJ databases">
        <title>Complete and WGS of Bordetella genogroups.</title>
        <authorList>
            <person name="Spilker T."/>
            <person name="Lipuma J."/>
        </authorList>
    </citation>
    <scope>NUCLEOTIDE SEQUENCE [LARGE SCALE GENOMIC DNA]</scope>
    <source>
        <strain evidence="5">AU16122</strain>
    </source>
</reference>
<dbReference type="InterPro" id="IPR025060">
    <property type="entry name" value="DUF3999"/>
</dbReference>
<evidence type="ECO:0000313" key="4">
    <source>
        <dbReference type="EMBL" id="OZI38609.1"/>
    </source>
</evidence>
<dbReference type="Pfam" id="PF13163">
    <property type="entry name" value="DUF3999"/>
    <property type="match status" value="2"/>
</dbReference>
<keyword evidence="2" id="KW-0812">Transmembrane</keyword>
<keyword evidence="5" id="KW-1185">Reference proteome</keyword>
<keyword evidence="2" id="KW-0472">Membrane</keyword>
<gene>
    <name evidence="4" type="ORF">CAL29_04450</name>
</gene>
<proteinExistence type="predicted"/>
<dbReference type="OrthoDB" id="5405606at2"/>
<feature type="chain" id="PRO_5012062683" description="DUF3999 domain-containing protein" evidence="3">
    <location>
        <begin position="25"/>
        <end position="501"/>
    </location>
</feature>
<keyword evidence="3" id="KW-0732">Signal</keyword>
<protein>
    <recommendedName>
        <fullName evidence="6">DUF3999 domain-containing protein</fullName>
    </recommendedName>
</protein>
<evidence type="ECO:0000313" key="5">
    <source>
        <dbReference type="Proteomes" id="UP000216020"/>
    </source>
</evidence>
<accession>A0A261SMG7</accession>
<feature type="signal peptide" evidence="3">
    <location>
        <begin position="1"/>
        <end position="24"/>
    </location>
</feature>
<evidence type="ECO:0008006" key="6">
    <source>
        <dbReference type="Google" id="ProtNLM"/>
    </source>
</evidence>
<dbReference type="AlphaFoldDB" id="A0A261SMG7"/>
<organism evidence="4 5">
    <name type="scientific">Bordetella genomosp. 10</name>
    <dbReference type="NCBI Taxonomy" id="1416804"/>
    <lineage>
        <taxon>Bacteria</taxon>
        <taxon>Pseudomonadati</taxon>
        <taxon>Pseudomonadota</taxon>
        <taxon>Betaproteobacteria</taxon>
        <taxon>Burkholderiales</taxon>
        <taxon>Alcaligenaceae</taxon>
        <taxon>Bordetella</taxon>
    </lineage>
</organism>
<feature type="compositionally biased region" description="Low complexity" evidence="1">
    <location>
        <begin position="343"/>
        <end position="364"/>
    </location>
</feature>
<sequence>MAAGTAGPAHAAAAGSSAASPVLAAVAAPAASAISAASAVAVAVGAAPAAGVPVRRYALEQLASAPYYQVALDDAVYAASQRGDLGDVRILNSAGEPVPYTFDNAAAPARPASLRPLRWFPLPAAGGQGPGEDALSVTIGPDGSLRAAARPPSPATRGGDVIDLGADGAPLSALLIHLQDSRWQGRVDVSASADLRDWTPVIQASLLKTANGDATLAQERVELDGLRARYLRLRWPDGAPTLAGIEGESVPVDATPPTRAWRGGIPTRAGASAGEYLFDTGGAYPVDRIQFDLPQTNTVARGQLYSRSDAQAPWRQVAEGQLLRLQAAATPGNGSVNGPMNGPANGSANAPTTTPATAPATANPGEQRNPPWAVPVDTDRQWRLLVDTRSGGLGGGLPAVSLGWRPTVLTFVARGSGPFVLAVGNPNWGPAAVPLSDLMAAGAAAPAQARIGRELAPMPAAVAASEDPGARRRYVLWAVLLAAVAALGLMAWRLSRAAPRP</sequence>
<feature type="region of interest" description="Disordered" evidence="1">
    <location>
        <begin position="329"/>
        <end position="374"/>
    </location>
</feature>
<evidence type="ECO:0000256" key="1">
    <source>
        <dbReference type="SAM" id="MobiDB-lite"/>
    </source>
</evidence>